<dbReference type="Gene3D" id="3.30.390.50">
    <property type="entry name" value="CO dehydrogenase flavoprotein, C-terminal domain"/>
    <property type="match status" value="1"/>
</dbReference>
<evidence type="ECO:0000256" key="12">
    <source>
        <dbReference type="ARBA" id="ARBA00023027"/>
    </source>
</evidence>
<dbReference type="Gene3D" id="3.30.365.10">
    <property type="entry name" value="Aldehyde oxidase/xanthine dehydrogenase, molybdopterin binding domain"/>
    <property type="match status" value="4"/>
</dbReference>
<evidence type="ECO:0000256" key="5">
    <source>
        <dbReference type="ARBA" id="ARBA00022714"/>
    </source>
</evidence>
<dbReference type="InterPro" id="IPR036318">
    <property type="entry name" value="FAD-bd_PCMH-like_sf"/>
</dbReference>
<dbReference type="InterPro" id="IPR036856">
    <property type="entry name" value="Ald_Oxase/Xan_DH_a/b_sf"/>
</dbReference>
<comment type="similarity">
    <text evidence="2">Belongs to the xanthine dehydrogenase family.</text>
</comment>
<dbReference type="SUPFAM" id="SSF47741">
    <property type="entry name" value="CO dehydrogenase ISP C-domain like"/>
    <property type="match status" value="1"/>
</dbReference>
<dbReference type="InterPro" id="IPR016166">
    <property type="entry name" value="FAD-bd_PCMH"/>
</dbReference>
<dbReference type="InterPro" id="IPR012675">
    <property type="entry name" value="Beta-grasp_dom_sf"/>
</dbReference>
<evidence type="ECO:0000256" key="4">
    <source>
        <dbReference type="ARBA" id="ARBA00022630"/>
    </source>
</evidence>
<dbReference type="InterPro" id="IPR036884">
    <property type="entry name" value="2Fe-2S-bd_dom_sf"/>
</dbReference>
<dbReference type="GO" id="GO:0005506">
    <property type="term" value="F:iron ion binding"/>
    <property type="evidence" value="ECO:0007669"/>
    <property type="project" value="InterPro"/>
</dbReference>
<dbReference type="Pfam" id="PF20256">
    <property type="entry name" value="MoCoBD_2"/>
    <property type="match status" value="2"/>
</dbReference>
<feature type="binding site" evidence="18">
    <location>
        <position position="77"/>
    </location>
    <ligand>
        <name>[2Fe-2S] cluster</name>
        <dbReference type="ChEBI" id="CHEBI:190135"/>
        <label>1</label>
    </ligand>
</feature>
<accession>A0A7N0SX99</accession>
<dbReference type="InterPro" id="IPR008274">
    <property type="entry name" value="AldOxase/xan_DH_MoCoBD1"/>
</dbReference>
<evidence type="ECO:0000256" key="7">
    <source>
        <dbReference type="ARBA" id="ARBA00022827"/>
    </source>
</evidence>
<evidence type="ECO:0000256" key="15">
    <source>
        <dbReference type="ARBA" id="ARBA00067017"/>
    </source>
</evidence>
<dbReference type="EC" id="1.2.3.7" evidence="15"/>
<comment type="cofactor">
    <cofactor evidence="18">
        <name>Mo-molybdopterin</name>
        <dbReference type="ChEBI" id="CHEBI:71302"/>
    </cofactor>
    <text evidence="18">Binds 1 Mo-molybdopterin (Mo-MPT) cofactor per subunit.</text>
</comment>
<dbReference type="InterPro" id="IPR016167">
    <property type="entry name" value="FAD-bd_PCMH_sub1"/>
</dbReference>
<dbReference type="GO" id="GO:0051537">
    <property type="term" value="F:2 iron, 2 sulfur cluster binding"/>
    <property type="evidence" value="ECO:0007669"/>
    <property type="project" value="UniProtKB-KW"/>
</dbReference>
<keyword evidence="6 18" id="KW-0479">Metal-binding</keyword>
<evidence type="ECO:0000259" key="19">
    <source>
        <dbReference type="PROSITE" id="PS51085"/>
    </source>
</evidence>
<evidence type="ECO:0000256" key="17">
    <source>
        <dbReference type="PIRSR" id="PIRSR000127-2"/>
    </source>
</evidence>
<dbReference type="InterPro" id="IPR002346">
    <property type="entry name" value="Mopterin_DH_FAD-bd"/>
</dbReference>
<reference evidence="21" key="1">
    <citation type="submission" date="2021-01" db="UniProtKB">
        <authorList>
            <consortium name="EnsemblPlants"/>
        </authorList>
    </citation>
    <scope>IDENTIFICATION</scope>
</reference>
<dbReference type="Pfam" id="PF01799">
    <property type="entry name" value="Fer2_2"/>
    <property type="match status" value="1"/>
</dbReference>
<evidence type="ECO:0000256" key="16">
    <source>
        <dbReference type="PIRSR" id="PIRSR000127-1"/>
    </source>
</evidence>
<evidence type="ECO:0000259" key="20">
    <source>
        <dbReference type="PROSITE" id="PS51387"/>
    </source>
</evidence>
<dbReference type="OMA" id="IPGPNYV"/>
<dbReference type="Pfam" id="PF00111">
    <property type="entry name" value="Fer2"/>
    <property type="match status" value="1"/>
</dbReference>
<keyword evidence="3 18" id="KW-0500">Molybdenum</keyword>
<dbReference type="Gramene" id="Kaladp0011s0854.1.v1.1">
    <property type="protein sequence ID" value="Kaladp0011s0854.1.v1.1"/>
    <property type="gene ID" value="Kaladp0011s0854.v1.1"/>
</dbReference>
<dbReference type="InterPro" id="IPR016208">
    <property type="entry name" value="Ald_Oxase/xanthine_DH-like"/>
</dbReference>
<keyword evidence="5 18" id="KW-0001">2Fe-2S</keyword>
<evidence type="ECO:0000256" key="18">
    <source>
        <dbReference type="PIRSR" id="PIRSR000127-3"/>
    </source>
</evidence>
<evidence type="ECO:0000313" key="21">
    <source>
        <dbReference type="EnsemblPlants" id="Kaladp0011s0854.1.v1.1"/>
    </source>
</evidence>
<dbReference type="SMART" id="SM01008">
    <property type="entry name" value="Ald_Xan_dh_C"/>
    <property type="match status" value="1"/>
</dbReference>
<evidence type="ECO:0000256" key="1">
    <source>
        <dbReference type="ARBA" id="ARBA00001974"/>
    </source>
</evidence>
<feature type="binding site" evidence="18">
    <location>
        <position position="55"/>
    </location>
    <ligand>
        <name>[2Fe-2S] cluster</name>
        <dbReference type="ChEBI" id="CHEBI:190135"/>
        <label>1</label>
    </ligand>
</feature>
<keyword evidence="12" id="KW-0520">NAD</keyword>
<dbReference type="PROSITE" id="PS51085">
    <property type="entry name" value="2FE2S_FER_2"/>
    <property type="match status" value="1"/>
</dbReference>
<feature type="binding site" evidence="18">
    <location>
        <position position="167"/>
    </location>
    <ligand>
        <name>[2Fe-2S] cluster</name>
        <dbReference type="ChEBI" id="CHEBI:190135"/>
        <label>2</label>
    </ligand>
</feature>
<dbReference type="Pfam" id="PF01315">
    <property type="entry name" value="Ald_Xan_dh_C"/>
    <property type="match status" value="1"/>
</dbReference>
<dbReference type="Pfam" id="PF02738">
    <property type="entry name" value="MoCoBD_1"/>
    <property type="match status" value="1"/>
</dbReference>
<dbReference type="CDD" id="cd00207">
    <property type="entry name" value="fer2"/>
    <property type="match status" value="1"/>
</dbReference>
<evidence type="ECO:0000256" key="3">
    <source>
        <dbReference type="ARBA" id="ARBA00022505"/>
    </source>
</evidence>
<dbReference type="InterPro" id="IPR036010">
    <property type="entry name" value="2Fe-2S_ferredoxin-like_sf"/>
</dbReference>
<feature type="domain" description="FAD-binding PCMH-type" evidence="20">
    <location>
        <begin position="236"/>
        <end position="427"/>
    </location>
</feature>
<dbReference type="FunFam" id="3.10.20.30:FF:000012">
    <property type="entry name" value="Xanthine dehydrogenase/oxidase"/>
    <property type="match status" value="1"/>
</dbReference>
<evidence type="ECO:0000256" key="14">
    <source>
        <dbReference type="ARBA" id="ARBA00034078"/>
    </source>
</evidence>
<keyword evidence="7 17" id="KW-0274">FAD</keyword>
<comment type="cofactor">
    <cofactor evidence="14">
        <name>[2Fe-2S] cluster</name>
        <dbReference type="ChEBI" id="CHEBI:190135"/>
    </cofactor>
</comment>
<dbReference type="Pfam" id="PF00941">
    <property type="entry name" value="FAD_binding_5"/>
    <property type="match status" value="1"/>
</dbReference>
<comment type="cofactor">
    <cofactor evidence="18">
        <name>[2Fe-2S] cluster</name>
        <dbReference type="ChEBI" id="CHEBI:190135"/>
    </cofactor>
    <text evidence="18">Binds 2 [2Fe-2S] clusters.</text>
</comment>
<protein>
    <recommendedName>
        <fullName evidence="15">indole-3-acetaldehyde oxidase</fullName>
        <ecNumber evidence="15">1.2.3.7</ecNumber>
    </recommendedName>
</protein>
<evidence type="ECO:0000256" key="10">
    <source>
        <dbReference type="ARBA" id="ARBA00023004"/>
    </source>
</evidence>
<dbReference type="FunFam" id="3.30.365.10:FF:000001">
    <property type="entry name" value="Xanthine dehydrogenase oxidase"/>
    <property type="match status" value="1"/>
</dbReference>
<feature type="binding site" evidence="18">
    <location>
        <position position="709"/>
    </location>
    <ligand>
        <name>Mo-molybdopterin</name>
        <dbReference type="ChEBI" id="CHEBI:71302"/>
    </ligand>
    <ligandPart>
        <name>Mo</name>
        <dbReference type="ChEBI" id="CHEBI:28685"/>
    </ligandPart>
</feature>
<evidence type="ECO:0000256" key="11">
    <source>
        <dbReference type="ARBA" id="ARBA00023014"/>
    </source>
</evidence>
<feature type="binding site" evidence="18">
    <location>
        <position position="52"/>
    </location>
    <ligand>
        <name>[2Fe-2S] cluster</name>
        <dbReference type="ChEBI" id="CHEBI:190135"/>
        <label>1</label>
    </ligand>
</feature>
<keyword evidence="9" id="KW-0560">Oxidoreductase</keyword>
<dbReference type="SUPFAM" id="SSF55447">
    <property type="entry name" value="CO dehydrogenase flavoprotein C-terminal domain-like"/>
    <property type="match status" value="1"/>
</dbReference>
<comment type="cofactor">
    <cofactor evidence="1 17">
        <name>FAD</name>
        <dbReference type="ChEBI" id="CHEBI:57692"/>
    </cofactor>
</comment>
<dbReference type="GO" id="GO:0009851">
    <property type="term" value="P:auxin biosynthetic process"/>
    <property type="evidence" value="ECO:0007669"/>
    <property type="project" value="UniProtKB-KW"/>
</dbReference>
<feature type="active site" description="Proton acceptor" evidence="16">
    <location>
        <position position="1182"/>
    </location>
</feature>
<dbReference type="PROSITE" id="PS51387">
    <property type="entry name" value="FAD_PCMH"/>
    <property type="match status" value="1"/>
</dbReference>
<proteinExistence type="inferred from homology"/>
<dbReference type="Gene3D" id="3.30.43.10">
    <property type="entry name" value="Uridine Diphospho-n-acetylenolpyruvylglucosamine Reductase, domain 2"/>
    <property type="match status" value="1"/>
</dbReference>
<dbReference type="GO" id="GO:0071949">
    <property type="term" value="F:FAD binding"/>
    <property type="evidence" value="ECO:0007669"/>
    <property type="project" value="InterPro"/>
</dbReference>
<dbReference type="Gene3D" id="3.90.1170.50">
    <property type="entry name" value="Aldehyde oxidase/xanthine dehydrogenase, a/b hammerhead"/>
    <property type="match status" value="1"/>
</dbReference>
<organism evidence="21 22">
    <name type="scientific">Kalanchoe fedtschenkoi</name>
    <name type="common">Lavender scallops</name>
    <name type="synonym">South American air plant</name>
    <dbReference type="NCBI Taxonomy" id="63787"/>
    <lineage>
        <taxon>Eukaryota</taxon>
        <taxon>Viridiplantae</taxon>
        <taxon>Streptophyta</taxon>
        <taxon>Embryophyta</taxon>
        <taxon>Tracheophyta</taxon>
        <taxon>Spermatophyta</taxon>
        <taxon>Magnoliopsida</taxon>
        <taxon>eudicotyledons</taxon>
        <taxon>Gunneridae</taxon>
        <taxon>Pentapetalae</taxon>
        <taxon>Saxifragales</taxon>
        <taxon>Crassulaceae</taxon>
        <taxon>Kalanchoe</taxon>
    </lineage>
</organism>
<evidence type="ECO:0000256" key="2">
    <source>
        <dbReference type="ARBA" id="ARBA00006849"/>
    </source>
</evidence>
<dbReference type="Proteomes" id="UP000594263">
    <property type="component" value="Unplaced"/>
</dbReference>
<keyword evidence="13" id="KW-0073">Auxin biosynthesis</keyword>
<name>A0A7N0SX99_KALFE</name>
<keyword evidence="22" id="KW-1185">Reference proteome</keyword>
<keyword evidence="10 18" id="KW-0408">Iron</keyword>
<dbReference type="GO" id="GO:0050302">
    <property type="term" value="F:indole-3-acetaldehyde oxidase activity"/>
    <property type="evidence" value="ECO:0007669"/>
    <property type="project" value="UniProtKB-EC"/>
</dbReference>
<feature type="binding site" evidence="18">
    <location>
        <position position="740"/>
    </location>
    <ligand>
        <name>Mo-molybdopterin</name>
        <dbReference type="ChEBI" id="CHEBI:71302"/>
    </ligand>
    <ligandPart>
        <name>Mo</name>
        <dbReference type="ChEBI" id="CHEBI:28685"/>
    </ligandPart>
</feature>
<keyword evidence="11 18" id="KW-0411">Iron-sulfur</keyword>
<dbReference type="SUPFAM" id="SSF54292">
    <property type="entry name" value="2Fe-2S ferredoxin-like"/>
    <property type="match status" value="1"/>
</dbReference>
<dbReference type="InterPro" id="IPR037165">
    <property type="entry name" value="AldOxase/xan_DH_Mopterin-bd_sf"/>
</dbReference>
<dbReference type="PIRSF" id="PIRSF000127">
    <property type="entry name" value="Xanthine_DH"/>
    <property type="match status" value="1"/>
</dbReference>
<evidence type="ECO:0000256" key="9">
    <source>
        <dbReference type="ARBA" id="ARBA00023002"/>
    </source>
</evidence>
<dbReference type="FunFam" id="1.10.150.120:FF:000006">
    <property type="entry name" value="Aldehyde oxidase"/>
    <property type="match status" value="1"/>
</dbReference>
<dbReference type="PROSITE" id="PS00197">
    <property type="entry name" value="2FE2S_FER_1"/>
    <property type="match status" value="1"/>
</dbReference>
<evidence type="ECO:0000256" key="13">
    <source>
        <dbReference type="ARBA" id="ARBA00023070"/>
    </source>
</evidence>
<dbReference type="SUPFAM" id="SSF54665">
    <property type="entry name" value="CO dehydrogenase molybdoprotein N-domain-like"/>
    <property type="match status" value="1"/>
</dbReference>
<dbReference type="InterPro" id="IPR000674">
    <property type="entry name" value="Ald_Oxase/Xan_DH_a/b"/>
</dbReference>
<keyword evidence="8" id="KW-0937">Abscisic acid biosynthesis</keyword>
<dbReference type="SMART" id="SM01092">
    <property type="entry name" value="CO_deh_flav_C"/>
    <property type="match status" value="1"/>
</dbReference>
<evidence type="ECO:0000313" key="22">
    <source>
        <dbReference type="Proteomes" id="UP000594263"/>
    </source>
</evidence>
<dbReference type="Gene3D" id="3.10.20.30">
    <property type="match status" value="1"/>
</dbReference>
<feature type="binding site" evidence="18">
    <location>
        <position position="165"/>
    </location>
    <ligand>
        <name>[2Fe-2S] cluster</name>
        <dbReference type="ChEBI" id="CHEBI:190135"/>
        <label>2</label>
    </ligand>
</feature>
<dbReference type="InterPro" id="IPR006058">
    <property type="entry name" value="2Fe2S_fd_BS"/>
</dbReference>
<feature type="binding site" evidence="17">
    <location>
        <begin position="357"/>
        <end position="361"/>
    </location>
    <ligand>
        <name>FAD</name>
        <dbReference type="ChEBI" id="CHEBI:57692"/>
    </ligand>
</feature>
<sequence>MQDRPSPHQLLLAVNGERFHISSLDPSTTLLEFLRCHTRFKSVKLSCGEGGCGTCVVLLSKHNPELDKVEESTVNSCLTLLCSINGCSVTTTEGLGNNRDVFHAIHKRFAGFHASQCGFCTPGMCMSLFSALVNAEKKADRPAPPPGFSKLTAPEAEKSVAGNLCRCTGYRPIIDACRSFACDVDIEDLGLNSFWEKEDSKELKVSKLPSYDPSREICTYPKFLKNKAKNPLVLHSENQKHSCYTPTNLKELQSLINSDEANRASDVKLVLGNTGSGYYKEVRKYDRYIDLSHIPELSIIRRDGTGVRLGAAVTISKAIAVLKEKTERSQLGDDVLFEKLASHMEKIASPFIRNSASIGGNLVHFETYRASPRPLGNALPYLNAAFLSETSTSEGNEAAFIHTCRLAFGAYGVKHAIRASSIEKLVCGKILTADILYQALKLVKALVIPEDGTSNAAYRSSLVTSFMFEFLNPLVNAGVQCQTRSSSIRVQPRNGFSCEQTQIPTTISLGTQFLKSNQDYRPVGEPIVKSESAIQASAFVCSTKSLARVKDIKLDPSSESDEVTTVVSCKDIPQSGANVGYESIFSAGPLFADDVTECVGQYLGLVVSETQKKADVAAKLAVVEYDMEGLTSPILTVEQAVERSSFFEIPSFINPQPAGDILKGMDEADQKIMSAEIRLGSQYHFCLETQTAMAVPEEDNCMVVYSSTQCPETAHQNLAKCLGLPEHNIRVITRRVGGGFGGKALKAMTVATACALAAYKLRRPVRIYNNRKTDMLTAGGRHPMKITYSVGFKNDGKVTALHLDILINGGMDADVSPMIPNDLVGALKKYDWGALSFDVKVCKTNQSSRTAMSPPGEVQGTYIAEAVIENVASHLKMDVDSVRSRNLHSFESLCCFYKGCAGEPEELTLPSLWDKVAQSSGYYRRTETIKEFNQVNKWHKRGISRIPLVHKVSVRATPGKVSILSDGSVSVEVGGIELGQGLWTKAKRMAAFGLSSIRCEGSSDLLRKVRVVQTDSLSLTQGGWTAGSTTSESSCAAVKLCCDVLVERLIPLKERLEQQMGPVTWETLISMAGMHSVNLSASCYFVPDFDAMNYLIYGAAVSETVSDHKMVMHLQIEGAFVQGIGFFMYEEYLSPTDDSVIADGTWNYKIPTVDTIPKKFNLEIVSSGNHKKRVLSSKASGEPPLLLSASIHCATRAAVRAARKQLASWDGIDEESATRFDLPVPATMPVANLNIPAPFIPFDGSHPPELVQQTKSLLQPIFRLSVIDRTYDTQAFLATFSVLAAIGLSLFLGLKGDPVPCERCAGNGGTKCVFCDNGKMKNETGLADCKVCKGAGLVLCKKCQGSGYSKRL</sequence>
<dbReference type="SUPFAM" id="SSF56003">
    <property type="entry name" value="Molybdenum cofactor-binding domain"/>
    <property type="match status" value="1"/>
</dbReference>
<dbReference type="PANTHER" id="PTHR11908:SF132">
    <property type="entry name" value="ALDEHYDE OXIDASE 1-RELATED"/>
    <property type="match status" value="1"/>
</dbReference>
<dbReference type="InterPro" id="IPR046867">
    <property type="entry name" value="AldOxase/xan_DH_MoCoBD2"/>
</dbReference>
<feature type="binding site" evidence="18">
    <location>
        <position position="120"/>
    </location>
    <ligand>
        <name>[2Fe-2S] cluster</name>
        <dbReference type="ChEBI" id="CHEBI:190135"/>
        <label>2</label>
    </ligand>
</feature>
<evidence type="ECO:0000256" key="6">
    <source>
        <dbReference type="ARBA" id="ARBA00022723"/>
    </source>
</evidence>
<dbReference type="GO" id="GO:0009688">
    <property type="term" value="P:abscisic acid biosynthetic process"/>
    <property type="evidence" value="ECO:0007669"/>
    <property type="project" value="UniProtKB-KW"/>
</dbReference>
<dbReference type="Gene3D" id="1.10.150.120">
    <property type="entry name" value="[2Fe-2S]-binding domain"/>
    <property type="match status" value="1"/>
</dbReference>
<keyword evidence="4" id="KW-0285">Flavoprotein</keyword>
<feature type="domain" description="2Fe-2S ferredoxin-type" evidence="19">
    <location>
        <begin position="8"/>
        <end position="95"/>
    </location>
</feature>
<feature type="binding site" evidence="18">
    <location>
        <position position="1027"/>
    </location>
    <ligand>
        <name>Mo-molybdopterin</name>
        <dbReference type="ChEBI" id="CHEBI:71302"/>
    </ligand>
    <ligandPart>
        <name>Mo</name>
        <dbReference type="ChEBI" id="CHEBI:28685"/>
    </ligandPart>
</feature>
<dbReference type="InterPro" id="IPR005107">
    <property type="entry name" value="CO_DH_flav_C"/>
</dbReference>
<dbReference type="SUPFAM" id="SSF56176">
    <property type="entry name" value="FAD-binding/transporter-associated domain-like"/>
    <property type="match status" value="1"/>
</dbReference>
<dbReference type="InterPro" id="IPR036683">
    <property type="entry name" value="CO_DH_flav_C_dom_sf"/>
</dbReference>
<dbReference type="EnsemblPlants" id="Kaladp0011s0854.1.v1.1">
    <property type="protein sequence ID" value="Kaladp0011s0854.1.v1.1"/>
    <property type="gene ID" value="Kaladp0011s0854.v1.1"/>
</dbReference>
<feature type="binding site" evidence="18">
    <location>
        <position position="117"/>
    </location>
    <ligand>
        <name>[2Fe-2S] cluster</name>
        <dbReference type="ChEBI" id="CHEBI:190135"/>
        <label>2</label>
    </ligand>
</feature>
<dbReference type="InterPro" id="IPR002888">
    <property type="entry name" value="2Fe-2S-bd"/>
</dbReference>
<feature type="binding site" evidence="18">
    <location>
        <position position="47"/>
    </location>
    <ligand>
        <name>[2Fe-2S] cluster</name>
        <dbReference type="ChEBI" id="CHEBI:190135"/>
        <label>1</label>
    </ligand>
</feature>
<dbReference type="InterPro" id="IPR001041">
    <property type="entry name" value="2Fe-2S_ferredoxin-type"/>
</dbReference>
<dbReference type="PANTHER" id="PTHR11908">
    <property type="entry name" value="XANTHINE DEHYDROGENASE"/>
    <property type="match status" value="1"/>
</dbReference>
<evidence type="ECO:0000256" key="8">
    <source>
        <dbReference type="ARBA" id="ARBA00022865"/>
    </source>
</evidence>